<name>B0E4V9_LACBS</name>
<dbReference type="EMBL" id="DS547520">
    <property type="protein sequence ID" value="EDQ98122.1"/>
    <property type="molecule type" value="Genomic_DNA"/>
</dbReference>
<evidence type="ECO:0000313" key="1">
    <source>
        <dbReference type="EMBL" id="EDQ98122.1"/>
    </source>
</evidence>
<dbReference type="AlphaFoldDB" id="B0E4V9"/>
<sequence>MDAVAFVGSELKIIYGLNPHPSYPNGANAIYTLLNKVGPNACFYLKHDHSIQLPQLILYVCHCLQKSISSSQTHLIFPIQYPVGYSGLFQWVDIKTEDFIHWLCRSTCGNIVLPPKDYVHSIDIKTEDFVSWLCRSTSGNIVLPLKEYVHSTHVKTEDLSAGSAEVPPEILYQNRKFCRLVVPKSSGNIVLPLGDYVHSTHISKPKILWAGSAESTHVKTEDFVGW</sequence>
<dbReference type="RefSeq" id="XP_001891228.1">
    <property type="nucleotide sequence ID" value="XM_001891193.1"/>
</dbReference>
<gene>
    <name evidence="1" type="ORF">LACBIDRAFT_336249</name>
</gene>
<dbReference type="InParanoid" id="B0E4V9"/>
<evidence type="ECO:0000313" key="2">
    <source>
        <dbReference type="Proteomes" id="UP000001194"/>
    </source>
</evidence>
<dbReference type="KEGG" id="lbc:LACBIDRAFT_336249"/>
<dbReference type="Proteomes" id="UP000001194">
    <property type="component" value="Unassembled WGS sequence"/>
</dbReference>
<organism evidence="2">
    <name type="scientific">Laccaria bicolor (strain S238N-H82 / ATCC MYA-4686)</name>
    <name type="common">Bicoloured deceiver</name>
    <name type="synonym">Laccaria laccata var. bicolor</name>
    <dbReference type="NCBI Taxonomy" id="486041"/>
    <lineage>
        <taxon>Eukaryota</taxon>
        <taxon>Fungi</taxon>
        <taxon>Dikarya</taxon>
        <taxon>Basidiomycota</taxon>
        <taxon>Agaricomycotina</taxon>
        <taxon>Agaricomycetes</taxon>
        <taxon>Agaricomycetidae</taxon>
        <taxon>Agaricales</taxon>
        <taxon>Agaricineae</taxon>
        <taxon>Hydnangiaceae</taxon>
        <taxon>Laccaria</taxon>
    </lineage>
</organism>
<keyword evidence="2" id="KW-1185">Reference proteome</keyword>
<protein>
    <submittedName>
        <fullName evidence="1">Predicted protein</fullName>
    </submittedName>
</protein>
<dbReference type="HOGENOM" id="CLU_1224958_0_0_1"/>
<dbReference type="GeneID" id="6086884"/>
<accession>B0E4V9</accession>
<proteinExistence type="predicted"/>
<reference evidence="1" key="1">
    <citation type="journal article" date="2008" name="Nature">
        <title>The genome of Laccaria bicolor provides insights into mycorrhizal symbiosis.</title>
        <authorList>
            <person name="Martin F."/>
            <person name="Aerts A."/>
            <person name="Ahren D."/>
            <person name="Brun A."/>
            <person name="Danchin E.G.J."/>
            <person name="Duchaussoy F."/>
            <person name="Gibon J."/>
            <person name="Kohler A."/>
            <person name="Lindquist E."/>
            <person name="Pereda V."/>
            <person name="Salamov A."/>
            <person name="Shapiro H.J."/>
            <person name="Wuyts J."/>
            <person name="Blaudez D."/>
            <person name="Buee M."/>
            <person name="Brokstein P."/>
            <person name="Canbaeck B."/>
            <person name="Cohen D."/>
            <person name="Courty P.E."/>
            <person name="Coutinho P.M."/>
            <person name="Delaruelle C."/>
            <person name="Detter J.C."/>
            <person name="Deveau A."/>
            <person name="DiFazio S."/>
            <person name="Duplessis S."/>
            <person name="Fraissinet-Tachet L."/>
            <person name="Lucic E."/>
            <person name="Frey-Klett P."/>
            <person name="Fourrey C."/>
            <person name="Feussner I."/>
            <person name="Gay G."/>
            <person name="Grimwood J."/>
            <person name="Hoegger P.J."/>
            <person name="Jain P."/>
            <person name="Kilaru S."/>
            <person name="Labbe J."/>
            <person name="Lin Y.C."/>
            <person name="Legue V."/>
            <person name="Le Tacon F."/>
            <person name="Marmeisse R."/>
            <person name="Melayah D."/>
            <person name="Montanini B."/>
            <person name="Muratet M."/>
            <person name="Nehls U."/>
            <person name="Niculita-Hirzel H."/>
            <person name="Oudot-Le Secq M.P."/>
            <person name="Peter M."/>
            <person name="Quesneville H."/>
            <person name="Rajashekar B."/>
            <person name="Reich M."/>
            <person name="Rouhier N."/>
            <person name="Schmutz J."/>
            <person name="Yin T."/>
            <person name="Chalot M."/>
            <person name="Henrissat B."/>
            <person name="Kuees U."/>
            <person name="Lucas S."/>
            <person name="Van de Peer Y."/>
            <person name="Podila G.K."/>
            <person name="Polle A."/>
            <person name="Pukkila P.J."/>
            <person name="Richardson P.M."/>
            <person name="Rouze P."/>
            <person name="Sanders I.R."/>
            <person name="Stajich J.E."/>
            <person name="Tunlid A."/>
            <person name="Tuskan G."/>
            <person name="Grigoriev I.V."/>
        </authorList>
    </citation>
    <scope>NUCLEOTIDE SEQUENCE [LARGE SCALE GENOMIC DNA]</scope>
</reference>